<dbReference type="PANTHER" id="PTHR23429:SF0">
    <property type="entry name" value="GLUCOSE-6-PHOSPHATE 1-DEHYDROGENASE"/>
    <property type="match status" value="1"/>
</dbReference>
<evidence type="ECO:0000259" key="9">
    <source>
        <dbReference type="Pfam" id="PF02781"/>
    </source>
</evidence>
<dbReference type="InterPro" id="IPR022674">
    <property type="entry name" value="G6P_DH_NAD-bd"/>
</dbReference>
<comment type="similarity">
    <text evidence="2 7">Belongs to the glucose-6-phosphate dehydrogenase family.</text>
</comment>
<evidence type="ECO:0000256" key="3">
    <source>
        <dbReference type="ARBA" id="ARBA00022526"/>
    </source>
</evidence>
<gene>
    <name evidence="7" type="primary">zwf</name>
    <name evidence="10" type="ORF">BDK89_1069</name>
</gene>
<dbReference type="HAMAP" id="MF_00966">
    <property type="entry name" value="G6PD"/>
    <property type="match status" value="1"/>
</dbReference>
<comment type="caution">
    <text evidence="7">Lacks conserved residue(s) required for the propagation of feature annotation.</text>
</comment>
<accession>A0A4V6Q1V8</accession>
<dbReference type="Gene3D" id="3.30.360.10">
    <property type="entry name" value="Dihydrodipicolinate Reductase, domain 2"/>
    <property type="match status" value="1"/>
</dbReference>
<dbReference type="EMBL" id="SOAU01000001">
    <property type="protein sequence ID" value="TDT15498.1"/>
    <property type="molecule type" value="Genomic_DNA"/>
</dbReference>
<dbReference type="SUPFAM" id="SSF55347">
    <property type="entry name" value="Glyceraldehyde-3-phosphate dehydrogenase-like, C-terminal domain"/>
    <property type="match status" value="1"/>
</dbReference>
<dbReference type="InterPro" id="IPR036291">
    <property type="entry name" value="NAD(P)-bd_dom_sf"/>
</dbReference>
<dbReference type="AlphaFoldDB" id="A0A4V6Q1V8"/>
<evidence type="ECO:0000256" key="5">
    <source>
        <dbReference type="ARBA" id="ARBA00023002"/>
    </source>
</evidence>
<feature type="binding site" evidence="7">
    <location>
        <position position="50"/>
    </location>
    <ligand>
        <name>NADP(+)</name>
        <dbReference type="ChEBI" id="CHEBI:58349"/>
    </ligand>
</feature>
<dbReference type="InterPro" id="IPR019796">
    <property type="entry name" value="G6P_DH_AS"/>
</dbReference>
<dbReference type="GO" id="GO:0005829">
    <property type="term" value="C:cytosol"/>
    <property type="evidence" value="ECO:0007669"/>
    <property type="project" value="TreeGrafter"/>
</dbReference>
<comment type="function">
    <text evidence="7">Catalyzes the oxidation of glucose 6-phosphate to 6-phosphogluconolactone.</text>
</comment>
<evidence type="ECO:0000256" key="4">
    <source>
        <dbReference type="ARBA" id="ARBA00022857"/>
    </source>
</evidence>
<dbReference type="PIRSF" id="PIRSF000110">
    <property type="entry name" value="G6PD"/>
    <property type="match status" value="1"/>
</dbReference>
<reference evidence="10 11" key="1">
    <citation type="submission" date="2019-03" db="EMBL/GenBank/DDBJ databases">
        <title>Sequencing the genomes of 1000 actinobacteria strains.</title>
        <authorList>
            <person name="Klenk H.-P."/>
        </authorList>
    </citation>
    <scope>NUCLEOTIDE SEQUENCE [LARGE SCALE GENOMIC DNA]</scope>
    <source>
        <strain evidence="10 11">DSM 18936</strain>
    </source>
</reference>
<evidence type="ECO:0000256" key="1">
    <source>
        <dbReference type="ARBA" id="ARBA00004937"/>
    </source>
</evidence>
<feature type="binding site" evidence="7">
    <location>
        <position position="176"/>
    </location>
    <ligand>
        <name>substrate</name>
    </ligand>
</feature>
<keyword evidence="3 7" id="KW-0313">Glucose metabolism</keyword>
<protein>
    <recommendedName>
        <fullName evidence="7">Glucose-6-phosphate 1-dehydrogenase</fullName>
        <shortName evidence="7">G6PD</shortName>
        <ecNumber evidence="7">1.1.1.49</ecNumber>
    </recommendedName>
</protein>
<evidence type="ECO:0000313" key="10">
    <source>
        <dbReference type="EMBL" id="TDT15498.1"/>
    </source>
</evidence>
<organism evidence="10 11">
    <name type="scientific">Ilumatobacter fluminis</name>
    <dbReference type="NCBI Taxonomy" id="467091"/>
    <lineage>
        <taxon>Bacteria</taxon>
        <taxon>Bacillati</taxon>
        <taxon>Actinomycetota</taxon>
        <taxon>Acidimicrobiia</taxon>
        <taxon>Acidimicrobiales</taxon>
        <taxon>Ilumatobacteraceae</taxon>
        <taxon>Ilumatobacter</taxon>
    </lineage>
</organism>
<dbReference type="Pfam" id="PF02781">
    <property type="entry name" value="G6PD_C"/>
    <property type="match status" value="1"/>
</dbReference>
<evidence type="ECO:0000259" key="8">
    <source>
        <dbReference type="Pfam" id="PF00479"/>
    </source>
</evidence>
<dbReference type="SUPFAM" id="SSF51735">
    <property type="entry name" value="NAD(P)-binding Rossmann-fold domains"/>
    <property type="match status" value="1"/>
</dbReference>
<dbReference type="PRINTS" id="PR00079">
    <property type="entry name" value="G6PDHDRGNASE"/>
</dbReference>
<dbReference type="GO" id="GO:0009051">
    <property type="term" value="P:pentose-phosphate shunt, oxidative branch"/>
    <property type="evidence" value="ECO:0007669"/>
    <property type="project" value="TreeGrafter"/>
</dbReference>
<proteinExistence type="inferred from homology"/>
<keyword evidence="11" id="KW-1185">Reference proteome</keyword>
<dbReference type="PANTHER" id="PTHR23429">
    <property type="entry name" value="GLUCOSE-6-PHOSPHATE 1-DEHYDROGENASE G6PD"/>
    <property type="match status" value="1"/>
</dbReference>
<dbReference type="EC" id="1.1.1.49" evidence="7"/>
<feature type="binding site" evidence="7">
    <location>
        <position position="180"/>
    </location>
    <ligand>
        <name>substrate</name>
    </ligand>
</feature>
<comment type="catalytic activity">
    <reaction evidence="7">
        <text>D-glucose 6-phosphate + NADP(+) = 6-phospho-D-glucono-1,5-lactone + NADPH + H(+)</text>
        <dbReference type="Rhea" id="RHEA:15841"/>
        <dbReference type="ChEBI" id="CHEBI:15378"/>
        <dbReference type="ChEBI" id="CHEBI:57783"/>
        <dbReference type="ChEBI" id="CHEBI:57955"/>
        <dbReference type="ChEBI" id="CHEBI:58349"/>
        <dbReference type="ChEBI" id="CHEBI:61548"/>
        <dbReference type="EC" id="1.1.1.49"/>
    </reaction>
</comment>
<keyword evidence="6 7" id="KW-0119">Carbohydrate metabolism</keyword>
<feature type="domain" description="Glucose-6-phosphate dehydrogenase NAD-binding" evidence="8">
    <location>
        <begin position="15"/>
        <end position="184"/>
    </location>
</feature>
<feature type="binding site" evidence="7">
    <location>
        <position position="146"/>
    </location>
    <ligand>
        <name>NADP(+)</name>
        <dbReference type="ChEBI" id="CHEBI:58349"/>
    </ligand>
</feature>
<dbReference type="Pfam" id="PF00479">
    <property type="entry name" value="G6PD_N"/>
    <property type="match status" value="1"/>
</dbReference>
<dbReference type="OrthoDB" id="9802739at2"/>
<evidence type="ECO:0000256" key="6">
    <source>
        <dbReference type="ARBA" id="ARBA00023277"/>
    </source>
</evidence>
<dbReference type="PROSITE" id="PS00069">
    <property type="entry name" value="G6P_DEHYDROGENASE"/>
    <property type="match status" value="1"/>
</dbReference>
<dbReference type="GO" id="GO:0004345">
    <property type="term" value="F:glucose-6-phosphate dehydrogenase activity"/>
    <property type="evidence" value="ECO:0007669"/>
    <property type="project" value="UniProtKB-UniRule"/>
</dbReference>
<dbReference type="InterPro" id="IPR001282">
    <property type="entry name" value="G6P_DH"/>
</dbReference>
<keyword evidence="4 7" id="KW-0521">NADP</keyword>
<dbReference type="NCBIfam" id="NF009492">
    <property type="entry name" value="PRK12853.1-3"/>
    <property type="match status" value="1"/>
</dbReference>
<evidence type="ECO:0000256" key="2">
    <source>
        <dbReference type="ARBA" id="ARBA00009975"/>
    </source>
</evidence>
<dbReference type="Gene3D" id="3.40.50.720">
    <property type="entry name" value="NAD(P)-binding Rossmann-like Domain"/>
    <property type="match status" value="1"/>
</dbReference>
<feature type="binding site" evidence="7">
    <location>
        <begin position="18"/>
        <end position="25"/>
    </location>
    <ligand>
        <name>NADP(+)</name>
        <dbReference type="ChEBI" id="CHEBI:58349"/>
    </ligand>
</feature>
<feature type="binding site" evidence="7">
    <location>
        <position position="324"/>
    </location>
    <ligand>
        <name>substrate</name>
    </ligand>
</feature>
<evidence type="ECO:0000256" key="7">
    <source>
        <dbReference type="HAMAP-Rule" id="MF_00966"/>
    </source>
</evidence>
<feature type="active site" description="Proton acceptor" evidence="7">
    <location>
        <position position="238"/>
    </location>
</feature>
<comment type="pathway">
    <text evidence="1 7">Carbohydrate degradation; pentose phosphate pathway; D-ribulose 5-phosphate from D-glucose 6-phosphate (oxidative stage): step 1/3.</text>
</comment>
<feature type="binding site" evidence="7">
    <location>
        <position position="233"/>
    </location>
    <ligand>
        <name>substrate</name>
    </ligand>
</feature>
<dbReference type="NCBIfam" id="TIGR00871">
    <property type="entry name" value="zwf"/>
    <property type="match status" value="1"/>
</dbReference>
<dbReference type="Proteomes" id="UP000294558">
    <property type="component" value="Unassembled WGS sequence"/>
</dbReference>
<dbReference type="InterPro" id="IPR022675">
    <property type="entry name" value="G6P_DH_C"/>
</dbReference>
<comment type="caution">
    <text evidence="10">The sequence shown here is derived from an EMBL/GenBank/DDBJ whole genome shotgun (WGS) entry which is preliminary data.</text>
</comment>
<dbReference type="GO" id="GO:0006006">
    <property type="term" value="P:glucose metabolic process"/>
    <property type="evidence" value="ECO:0007669"/>
    <property type="project" value="UniProtKB-KW"/>
</dbReference>
<sequence>MTLPLSTQPEADALVLFGATGDLAKRKLFPALYHLERTGVLNVPVIGVARSDWTDDGFREHARDAIVAAEAHADAAVIDPLKDRMDLIQGDYADQATWNELRDTLDRHGSKNAVYYMAIPPSMFPEVARRLASVGLNQRGRIVVEKPFGRDFASACELNQTLASVFPEERIFRIDHYLGKESVEDLLVFRFSNTLLEPVWNRRYVRSVQVTMSETIGVEGRGSFYDGVGAIRDVLQNHLLQVVALLAMEPPAGSDSQYLQDEKAKVLAAMQAIDPTEVVRGQYVGYRDEPGVETDSTVETYVAARLEIDSWRWAGVPWFVRVGKGLTEAATEAVIEFQPPPRLLFDEAGGPPPGRNLVRLRLGSQDGVTFTLQAKTPGPHLDSQDVDISVDFAAALGERSSAYERLLGDAIQGSNRRFARQDVVEETWRVVQPLLDEPGPVHPYFRGSWGPAEADRLLEDGDHWYMPS</sequence>
<name>A0A4V6Q1V8_9ACTN</name>
<dbReference type="GO" id="GO:0050661">
    <property type="term" value="F:NADP binding"/>
    <property type="evidence" value="ECO:0007669"/>
    <property type="project" value="UniProtKB-UniRule"/>
</dbReference>
<dbReference type="UniPathway" id="UPA00115">
    <property type="reaction ID" value="UER00408"/>
</dbReference>
<evidence type="ECO:0000313" key="11">
    <source>
        <dbReference type="Proteomes" id="UP000294558"/>
    </source>
</evidence>
<feature type="binding site" evidence="7">
    <location>
        <position position="214"/>
    </location>
    <ligand>
        <name>substrate</name>
    </ligand>
</feature>
<keyword evidence="5 7" id="KW-0560">Oxidoreductase</keyword>
<feature type="domain" description="Glucose-6-phosphate dehydrogenase C-terminal" evidence="9">
    <location>
        <begin position="187"/>
        <end position="464"/>
    </location>
</feature>
<dbReference type="RefSeq" id="WP_133867941.1">
    <property type="nucleotide sequence ID" value="NZ_JAVJPS010000004.1"/>
</dbReference>